<dbReference type="Proteomes" id="UP000321413">
    <property type="component" value="Unassembled WGS sequence"/>
</dbReference>
<evidence type="ECO:0000313" key="1">
    <source>
        <dbReference type="EMBL" id="TXF99579.1"/>
    </source>
</evidence>
<comment type="caution">
    <text evidence="1">The sequence shown here is derived from an EMBL/GenBank/DDBJ whole genome shotgun (WGS) entry which is preliminary data.</text>
</comment>
<reference evidence="1 2" key="1">
    <citation type="submission" date="2019-08" db="EMBL/GenBank/DDBJ databases">
        <title>Massilia golmudensis sp. nov., isolated from sand in the Qinghai-Tibetan Plateau.</title>
        <authorList>
            <person name="Zhang B."/>
        </authorList>
    </citation>
    <scope>NUCLEOTIDE SEQUENCE [LARGE SCALE GENOMIC DNA]</scope>
    <source>
        <strain evidence="1 2">GEM5</strain>
    </source>
</reference>
<name>A0A5C7FW21_9BURK</name>
<evidence type="ECO:0000313" key="2">
    <source>
        <dbReference type="Proteomes" id="UP000321413"/>
    </source>
</evidence>
<accession>A0A5C7FW21</accession>
<keyword evidence="2" id="KW-1185">Reference proteome</keyword>
<sequence length="317" mass="36573">MGQEVSNEQLLREFGGSPFRALRVSEERRTIVLLTNYNNEYYVKKWRGNLFYFSAFTHKGRGQHGLHYYPNSRLYNAKSEGFRVLLFERYPFRRNYIFSGEVEVRGLVDHSLMPELLGEQCREFFFLLSPIRHRIQEDNPKIIDLKVEIRNDEKYWQQFLLAQSLHLNLDRTNVGKYQIVVDSLWRLYASLMVEAFLLKVESDAPNLRIPECDLERGSIKSVLPILAAVAGIAGGTMSATANYPKAKEALPVIRADAERAIKKAIEALENQFPGLMVYLVSEEPKAPHRKVDELVIGPPLTRRKEEVDLKVISSKDQ</sequence>
<dbReference type="AlphaFoldDB" id="A0A5C7FW21"/>
<proteinExistence type="predicted"/>
<organism evidence="1 2">
    <name type="scientific">Massilia arenae</name>
    <dbReference type="NCBI Taxonomy" id="2603288"/>
    <lineage>
        <taxon>Bacteria</taxon>
        <taxon>Pseudomonadati</taxon>
        <taxon>Pseudomonadota</taxon>
        <taxon>Betaproteobacteria</taxon>
        <taxon>Burkholderiales</taxon>
        <taxon>Oxalobacteraceae</taxon>
        <taxon>Telluria group</taxon>
        <taxon>Massilia</taxon>
    </lineage>
</organism>
<protein>
    <submittedName>
        <fullName evidence="1">Uncharacterized protein</fullName>
    </submittedName>
</protein>
<gene>
    <name evidence="1" type="ORF">FVD38_12225</name>
</gene>
<dbReference type="EMBL" id="VPFD01000012">
    <property type="protein sequence ID" value="TXF99579.1"/>
    <property type="molecule type" value="Genomic_DNA"/>
</dbReference>